<keyword evidence="1" id="KW-0812">Transmembrane</keyword>
<gene>
    <name evidence="2" type="ORF">KL86CLO1_11222</name>
</gene>
<dbReference type="EMBL" id="FLUN01000001">
    <property type="protein sequence ID" value="SBV99572.1"/>
    <property type="molecule type" value="Genomic_DNA"/>
</dbReference>
<dbReference type="AlphaFoldDB" id="A0A212JJI1"/>
<proteinExistence type="predicted"/>
<keyword evidence="1" id="KW-0472">Membrane</keyword>
<organism evidence="2">
    <name type="scientific">uncultured Eubacteriales bacterium</name>
    <dbReference type="NCBI Taxonomy" id="172733"/>
    <lineage>
        <taxon>Bacteria</taxon>
        <taxon>Bacillati</taxon>
        <taxon>Bacillota</taxon>
        <taxon>Clostridia</taxon>
        <taxon>Eubacteriales</taxon>
        <taxon>environmental samples</taxon>
    </lineage>
</organism>
<feature type="transmembrane region" description="Helical" evidence="1">
    <location>
        <begin position="116"/>
        <end position="133"/>
    </location>
</feature>
<evidence type="ECO:0000313" key="2">
    <source>
        <dbReference type="EMBL" id="SBV99572.1"/>
    </source>
</evidence>
<reference evidence="2" key="1">
    <citation type="submission" date="2016-04" db="EMBL/GenBank/DDBJ databases">
        <authorList>
            <person name="Evans L.H."/>
            <person name="Alamgir A."/>
            <person name="Owens N."/>
            <person name="Weber N.D."/>
            <person name="Virtaneva K."/>
            <person name="Barbian K."/>
            <person name="Babar A."/>
            <person name="Rosenke K."/>
        </authorList>
    </citation>
    <scope>NUCLEOTIDE SEQUENCE</scope>
    <source>
        <strain evidence="2">86</strain>
    </source>
</reference>
<keyword evidence="1" id="KW-1133">Transmembrane helix</keyword>
<accession>A0A212JJI1</accession>
<evidence type="ECO:0000256" key="1">
    <source>
        <dbReference type="SAM" id="Phobius"/>
    </source>
</evidence>
<sequence>MKRYTDWNWTPLAWHSFLKYVILPLGFLVSLLNIPTRISDLQDVMYTGYEWVGWAGLLFQLVALGLTVAAEIGLVRKLWWGPCCLLGLYGVNVVNGLYLVSIGSVIGSSFFMSQGFWVFIGGTLMLGLNWVYYQKRRALFSPEPVWLEAERAAAAPERTEYAGVASAPEVVQVPKAAGGYRAIYRETEPENTAPVSAGVKMPEAAKEEPEDGVALLLRLQAEEEEKRAAEALPVIPPKAPKGKGAPLWSVAALGVLCVVLAVTAGVMGWQWQKAAGQRDASNELLLEAAGQLNEKNDKILELVEERKESVKEAANLWLENKDLQDSLAFWEKNAVVMEYDSNWKPIRYHTTNCSVRETAIRKGLYAIFDYSIKDGFDVYKCVECRVAEIQD</sequence>
<feature type="transmembrane region" description="Helical" evidence="1">
    <location>
        <begin position="12"/>
        <end position="31"/>
    </location>
</feature>
<feature type="transmembrane region" description="Helical" evidence="1">
    <location>
        <begin position="51"/>
        <end position="74"/>
    </location>
</feature>
<name>A0A212JJI1_9FIRM</name>
<feature type="transmembrane region" description="Helical" evidence="1">
    <location>
        <begin position="86"/>
        <end position="110"/>
    </location>
</feature>
<protein>
    <submittedName>
        <fullName evidence="2">Uncharacterized protein</fullName>
    </submittedName>
</protein>
<feature type="transmembrane region" description="Helical" evidence="1">
    <location>
        <begin position="247"/>
        <end position="271"/>
    </location>
</feature>